<name>A0ABT5KBW2_9BURK</name>
<evidence type="ECO:0000256" key="1">
    <source>
        <dbReference type="SAM" id="SignalP"/>
    </source>
</evidence>
<keyword evidence="1" id="KW-0732">Signal</keyword>
<dbReference type="NCBIfam" id="NF038127">
    <property type="entry name" value="FDP_fam"/>
    <property type="match status" value="1"/>
</dbReference>
<evidence type="ECO:0000313" key="3">
    <source>
        <dbReference type="Proteomes" id="UP001221189"/>
    </source>
</evidence>
<dbReference type="EMBL" id="JAQQXT010000004">
    <property type="protein sequence ID" value="MDC8771432.1"/>
    <property type="molecule type" value="Genomic_DNA"/>
</dbReference>
<comment type="caution">
    <text evidence="2">The sequence shown here is derived from an EMBL/GenBank/DDBJ whole genome shotgun (WGS) entry which is preliminary data.</text>
</comment>
<sequence length="224" mass="23345">MFEFRFQGLLSQVLACLLGLFGLSAPGLAATSSFQGDFSLDNDLAIFAFELVVPGDIAVTTFSHSGGVNAAGQNVAAGGFAPVLTLFDADGYAVHGNAGSSNVCAGAGSFCWDASFSLQGAASGHYLLVLSQDDNNVIGGPVTMPLMASFFSHASDPHYTSGFAGLPDDDSLHFVRIDGDQRSGHWALDVDVAATVSQVPELATVILWPFGLVAGLWLVRRREA</sequence>
<organism evidence="2 3">
    <name type="scientific">Roseateles albus</name>
    <dbReference type="NCBI Taxonomy" id="2987525"/>
    <lineage>
        <taxon>Bacteria</taxon>
        <taxon>Pseudomonadati</taxon>
        <taxon>Pseudomonadota</taxon>
        <taxon>Betaproteobacteria</taxon>
        <taxon>Burkholderiales</taxon>
        <taxon>Sphaerotilaceae</taxon>
        <taxon>Roseateles</taxon>
    </lineage>
</organism>
<evidence type="ECO:0000313" key="2">
    <source>
        <dbReference type="EMBL" id="MDC8771432.1"/>
    </source>
</evidence>
<reference evidence="2 3" key="1">
    <citation type="submission" date="2022-10" db="EMBL/GenBank/DDBJ databases">
        <title>Paucibacter sp. hw1 Genome sequencing.</title>
        <authorList>
            <person name="Park S."/>
        </authorList>
    </citation>
    <scope>NUCLEOTIDE SEQUENCE [LARGE SCALE GENOMIC DNA]</scope>
    <source>
        <strain evidence="3">hw1</strain>
    </source>
</reference>
<dbReference type="Proteomes" id="UP001221189">
    <property type="component" value="Unassembled WGS sequence"/>
</dbReference>
<feature type="signal peptide" evidence="1">
    <location>
        <begin position="1"/>
        <end position="29"/>
    </location>
</feature>
<dbReference type="RefSeq" id="WP_273599731.1">
    <property type="nucleotide sequence ID" value="NZ_JAQQXT010000004.1"/>
</dbReference>
<protein>
    <submittedName>
        <fullName evidence="2">DVUA0089 family protein</fullName>
    </submittedName>
</protein>
<keyword evidence="3" id="KW-1185">Reference proteome</keyword>
<feature type="chain" id="PRO_5045171684" evidence="1">
    <location>
        <begin position="30"/>
        <end position="224"/>
    </location>
</feature>
<accession>A0ABT5KBW2</accession>
<gene>
    <name evidence="2" type="ORF">PRZ03_07590</name>
</gene>
<proteinExistence type="predicted"/>